<dbReference type="OrthoDB" id="771136at2759"/>
<dbReference type="InterPro" id="IPR001461">
    <property type="entry name" value="Aspartic_peptidase_A1"/>
</dbReference>
<gene>
    <name evidence="8" type="ORF">H310_11268</name>
</gene>
<sequence length="435" mass="47289">MGPPWTCSIVASVLWCTCIVSADLEPATHPGPASTSVAAELIRIPLTNYDQLQFYGTIFVGSPPQPFKVIFDTGSSDIWVPSATCAACSGTQRYHGNSSTTFTPTGKTFTLSYGSGSVAGTVFEDVITFGASTSAVVRCRMGQIEIEDVNIQHFESEGIVGLGFGALAAITTHPFVEAVGLAAFSLYINPLPTDIARSSQLVLGGVDPVLAGPNAYWHYFPVLRDEEVDGFWAIEMTQLSLGSVRVDHLNAKVAVIDSGTSLILLPAAVFEHVMEQLCRHLDPDAPCDTPLTQGYLCTDCIHASFPSLTFQFTPHGPPFTLQATDYVRCEFSACSPQLDMSSTNFFVLGDIFLRAYYTVFDVHQARVGFACASDRTCQGGHKPPLYIEPPVSLLETISRLYAHAFAVAGSVFAIKWFWQEFHWRGRKLKVCARLV</sequence>
<evidence type="ECO:0000256" key="1">
    <source>
        <dbReference type="ARBA" id="ARBA00007447"/>
    </source>
</evidence>
<organism evidence="8">
    <name type="scientific">Aphanomyces invadans</name>
    <dbReference type="NCBI Taxonomy" id="157072"/>
    <lineage>
        <taxon>Eukaryota</taxon>
        <taxon>Sar</taxon>
        <taxon>Stramenopiles</taxon>
        <taxon>Oomycota</taxon>
        <taxon>Saprolegniomycetes</taxon>
        <taxon>Saprolegniales</taxon>
        <taxon>Verrucalvaceae</taxon>
        <taxon>Aphanomyces</taxon>
    </lineage>
</organism>
<dbReference type="AlphaFoldDB" id="A0A024TPZ4"/>
<keyword evidence="6" id="KW-0732">Signal</keyword>
<protein>
    <recommendedName>
        <fullName evidence="7">Peptidase A1 domain-containing protein</fullName>
    </recommendedName>
</protein>
<dbReference type="CDD" id="cd05471">
    <property type="entry name" value="pepsin_like"/>
    <property type="match status" value="1"/>
</dbReference>
<evidence type="ECO:0000256" key="3">
    <source>
        <dbReference type="ARBA" id="ARBA00022750"/>
    </source>
</evidence>
<dbReference type="Gene3D" id="2.40.70.10">
    <property type="entry name" value="Acid Proteases"/>
    <property type="match status" value="2"/>
</dbReference>
<dbReference type="GeneID" id="20088318"/>
<dbReference type="EMBL" id="KI913981">
    <property type="protein sequence ID" value="ETV95387.1"/>
    <property type="molecule type" value="Genomic_DNA"/>
</dbReference>
<evidence type="ECO:0000259" key="7">
    <source>
        <dbReference type="PROSITE" id="PS51767"/>
    </source>
</evidence>
<dbReference type="RefSeq" id="XP_008876088.1">
    <property type="nucleotide sequence ID" value="XM_008877866.1"/>
</dbReference>
<feature type="signal peptide" evidence="6">
    <location>
        <begin position="1"/>
        <end position="22"/>
    </location>
</feature>
<proteinExistence type="inferred from homology"/>
<keyword evidence="5" id="KW-0378">Hydrolase</keyword>
<dbReference type="VEuPathDB" id="FungiDB:H310_11268"/>
<dbReference type="FunFam" id="2.40.70.10:FF:000008">
    <property type="entry name" value="Cathepsin D"/>
    <property type="match status" value="1"/>
</dbReference>
<accession>A0A024TPZ4</accession>
<dbReference type="Pfam" id="PF00026">
    <property type="entry name" value="Asp"/>
    <property type="match status" value="1"/>
</dbReference>
<name>A0A024TPZ4_9STRA</name>
<dbReference type="PRINTS" id="PR00792">
    <property type="entry name" value="PEPSIN"/>
</dbReference>
<dbReference type="PROSITE" id="PS00141">
    <property type="entry name" value="ASP_PROTEASE"/>
    <property type="match status" value="2"/>
</dbReference>
<feature type="domain" description="Peptidase A1" evidence="7">
    <location>
        <begin position="54"/>
        <end position="370"/>
    </location>
</feature>
<evidence type="ECO:0000313" key="8">
    <source>
        <dbReference type="EMBL" id="ETV95387.1"/>
    </source>
</evidence>
<dbReference type="PANTHER" id="PTHR47966">
    <property type="entry name" value="BETA-SITE APP-CLEAVING ENZYME, ISOFORM A-RELATED"/>
    <property type="match status" value="1"/>
</dbReference>
<dbReference type="STRING" id="157072.A0A024TPZ4"/>
<dbReference type="InterPro" id="IPR033121">
    <property type="entry name" value="PEPTIDASE_A1"/>
</dbReference>
<evidence type="ECO:0000256" key="6">
    <source>
        <dbReference type="SAM" id="SignalP"/>
    </source>
</evidence>
<feature type="active site" evidence="4">
    <location>
        <position position="257"/>
    </location>
</feature>
<dbReference type="GO" id="GO:0004190">
    <property type="term" value="F:aspartic-type endopeptidase activity"/>
    <property type="evidence" value="ECO:0007669"/>
    <property type="project" value="UniProtKB-KW"/>
</dbReference>
<evidence type="ECO:0000256" key="4">
    <source>
        <dbReference type="PIRSR" id="PIRSR601461-1"/>
    </source>
</evidence>
<reference evidence="8" key="1">
    <citation type="submission" date="2013-12" db="EMBL/GenBank/DDBJ databases">
        <title>The Genome Sequence of Aphanomyces invadans NJM9701.</title>
        <authorList>
            <consortium name="The Broad Institute Genomics Platform"/>
            <person name="Russ C."/>
            <person name="Tyler B."/>
            <person name="van West P."/>
            <person name="Dieguez-Uribeondo J."/>
            <person name="Young S.K."/>
            <person name="Zeng Q."/>
            <person name="Gargeya S."/>
            <person name="Fitzgerald M."/>
            <person name="Abouelleil A."/>
            <person name="Alvarado L."/>
            <person name="Chapman S.B."/>
            <person name="Gainer-Dewar J."/>
            <person name="Goldberg J."/>
            <person name="Griggs A."/>
            <person name="Gujja S."/>
            <person name="Hansen M."/>
            <person name="Howarth C."/>
            <person name="Imamovic A."/>
            <person name="Ireland A."/>
            <person name="Larimer J."/>
            <person name="McCowan C."/>
            <person name="Murphy C."/>
            <person name="Pearson M."/>
            <person name="Poon T.W."/>
            <person name="Priest M."/>
            <person name="Roberts A."/>
            <person name="Saif S."/>
            <person name="Shea T."/>
            <person name="Sykes S."/>
            <person name="Wortman J."/>
            <person name="Nusbaum C."/>
            <person name="Birren B."/>
        </authorList>
    </citation>
    <scope>NUCLEOTIDE SEQUENCE [LARGE SCALE GENOMIC DNA]</scope>
    <source>
        <strain evidence="8">NJM9701</strain>
    </source>
</reference>
<dbReference type="InterPro" id="IPR001969">
    <property type="entry name" value="Aspartic_peptidase_AS"/>
</dbReference>
<evidence type="ECO:0000256" key="5">
    <source>
        <dbReference type="RuleBase" id="RU000454"/>
    </source>
</evidence>
<dbReference type="GO" id="GO:0006508">
    <property type="term" value="P:proteolysis"/>
    <property type="evidence" value="ECO:0007669"/>
    <property type="project" value="UniProtKB-KW"/>
</dbReference>
<evidence type="ECO:0000256" key="2">
    <source>
        <dbReference type="ARBA" id="ARBA00022670"/>
    </source>
</evidence>
<comment type="similarity">
    <text evidence="1 5">Belongs to the peptidase A1 family.</text>
</comment>
<feature type="chain" id="PRO_5001534872" description="Peptidase A1 domain-containing protein" evidence="6">
    <location>
        <begin position="23"/>
        <end position="435"/>
    </location>
</feature>
<dbReference type="SUPFAM" id="SSF50630">
    <property type="entry name" value="Acid proteases"/>
    <property type="match status" value="1"/>
</dbReference>
<keyword evidence="3 5" id="KW-0064">Aspartyl protease</keyword>
<dbReference type="eggNOG" id="KOG1339">
    <property type="taxonomic scope" value="Eukaryota"/>
</dbReference>
<keyword evidence="2 5" id="KW-0645">Protease</keyword>
<dbReference type="InterPro" id="IPR021109">
    <property type="entry name" value="Peptidase_aspartic_dom_sf"/>
</dbReference>
<dbReference type="PANTHER" id="PTHR47966:SF51">
    <property type="entry name" value="BETA-SITE APP-CLEAVING ENZYME, ISOFORM A-RELATED"/>
    <property type="match status" value="1"/>
</dbReference>
<dbReference type="PROSITE" id="PS51767">
    <property type="entry name" value="PEPTIDASE_A1"/>
    <property type="match status" value="1"/>
</dbReference>
<feature type="active site" evidence="4">
    <location>
        <position position="72"/>
    </location>
</feature>
<dbReference type="InterPro" id="IPR034164">
    <property type="entry name" value="Pepsin-like_dom"/>
</dbReference>